<proteinExistence type="inferred from homology"/>
<evidence type="ECO:0000256" key="9">
    <source>
        <dbReference type="ARBA" id="ARBA00022984"/>
    </source>
</evidence>
<feature type="transmembrane region" description="Helical" evidence="22">
    <location>
        <begin position="76"/>
        <end position="94"/>
    </location>
</feature>
<evidence type="ECO:0000256" key="10">
    <source>
        <dbReference type="ARBA" id="ARBA00022989"/>
    </source>
</evidence>
<reference evidence="23 24" key="1">
    <citation type="submission" date="2021-01" db="EMBL/GenBank/DDBJ databases">
        <title>Genomic Encyclopedia of Type Strains, Phase IV (KMG-IV): sequencing the most valuable type-strain genomes for metagenomic binning, comparative biology and taxonomic classification.</title>
        <authorList>
            <person name="Goeker M."/>
        </authorList>
    </citation>
    <scope>NUCLEOTIDE SEQUENCE [LARGE SCALE GENOMIC DNA]</scope>
    <source>
        <strain evidence="23 24">DSM 24436</strain>
    </source>
</reference>
<keyword evidence="9" id="KW-0573">Peptidoglycan synthesis</keyword>
<keyword evidence="4 23" id="KW-0132">Cell division</keyword>
<dbReference type="Proteomes" id="UP000767854">
    <property type="component" value="Unassembled WGS sequence"/>
</dbReference>
<feature type="transmembrane region" description="Helical" evidence="22">
    <location>
        <begin position="100"/>
        <end position="124"/>
    </location>
</feature>
<comment type="caution">
    <text evidence="23">The sequence shown here is derived from an EMBL/GenBank/DDBJ whole genome shotgun (WGS) entry which is preliminary data.</text>
</comment>
<comment type="pathway">
    <text evidence="2">Cell wall biogenesis; peptidoglycan biosynthesis.</text>
</comment>
<evidence type="ECO:0000313" key="24">
    <source>
        <dbReference type="Proteomes" id="UP000767854"/>
    </source>
</evidence>
<evidence type="ECO:0000256" key="5">
    <source>
        <dbReference type="ARBA" id="ARBA00022676"/>
    </source>
</evidence>
<evidence type="ECO:0000256" key="17">
    <source>
        <dbReference type="ARBA" id="ARBA00041185"/>
    </source>
</evidence>
<dbReference type="PANTHER" id="PTHR30474">
    <property type="entry name" value="CELL CYCLE PROTEIN"/>
    <property type="match status" value="1"/>
</dbReference>
<protein>
    <recommendedName>
        <fullName evidence="17">Probable peptidoglycan glycosyltransferase FtsW</fullName>
        <ecNumber evidence="19">2.4.99.28</ecNumber>
    </recommendedName>
    <alternativeName>
        <fullName evidence="18">Cell division protein FtsW</fullName>
    </alternativeName>
    <alternativeName>
        <fullName evidence="15">Cell wall polymerase</fullName>
    </alternativeName>
    <alternativeName>
        <fullName evidence="14">Peptidoglycan polymerase</fullName>
    </alternativeName>
</protein>
<feature type="transmembrane region" description="Helical" evidence="22">
    <location>
        <begin position="268"/>
        <end position="288"/>
    </location>
</feature>
<dbReference type="PANTHER" id="PTHR30474:SF2">
    <property type="entry name" value="PEPTIDOGLYCAN GLYCOSYLTRANSFERASE FTSW-RELATED"/>
    <property type="match status" value="1"/>
</dbReference>
<comment type="subcellular location">
    <subcellularLocation>
        <location evidence="1">Cell membrane</location>
        <topology evidence="1">Multi-pass membrane protein</topology>
    </subcellularLocation>
</comment>
<keyword evidence="3" id="KW-1003">Cell membrane</keyword>
<evidence type="ECO:0000256" key="6">
    <source>
        <dbReference type="ARBA" id="ARBA00022679"/>
    </source>
</evidence>
<evidence type="ECO:0000256" key="7">
    <source>
        <dbReference type="ARBA" id="ARBA00022692"/>
    </source>
</evidence>
<feature type="transmembrane region" description="Helical" evidence="22">
    <location>
        <begin position="136"/>
        <end position="153"/>
    </location>
</feature>
<evidence type="ECO:0000256" key="22">
    <source>
        <dbReference type="SAM" id="Phobius"/>
    </source>
</evidence>
<comment type="similarity">
    <text evidence="16">Belongs to the SEDS family. FtsW subfamily.</text>
</comment>
<feature type="transmembrane region" description="Helical" evidence="22">
    <location>
        <begin position="180"/>
        <end position="198"/>
    </location>
</feature>
<keyword evidence="24" id="KW-1185">Reference proteome</keyword>
<evidence type="ECO:0000256" key="15">
    <source>
        <dbReference type="ARBA" id="ARBA00033270"/>
    </source>
</evidence>
<evidence type="ECO:0000256" key="18">
    <source>
        <dbReference type="ARBA" id="ARBA00041418"/>
    </source>
</evidence>
<evidence type="ECO:0000256" key="13">
    <source>
        <dbReference type="ARBA" id="ARBA00023316"/>
    </source>
</evidence>
<evidence type="ECO:0000256" key="3">
    <source>
        <dbReference type="ARBA" id="ARBA00022475"/>
    </source>
</evidence>
<evidence type="ECO:0000256" key="21">
    <source>
        <dbReference type="ARBA" id="ARBA00049966"/>
    </source>
</evidence>
<dbReference type="InterPro" id="IPR013437">
    <property type="entry name" value="FtsW"/>
</dbReference>
<evidence type="ECO:0000256" key="20">
    <source>
        <dbReference type="ARBA" id="ARBA00049902"/>
    </source>
</evidence>
<evidence type="ECO:0000256" key="19">
    <source>
        <dbReference type="ARBA" id="ARBA00044770"/>
    </source>
</evidence>
<dbReference type="InterPro" id="IPR001182">
    <property type="entry name" value="FtsW/RodA"/>
</dbReference>
<dbReference type="Pfam" id="PF01098">
    <property type="entry name" value="FTSW_RODA_SPOVE"/>
    <property type="match status" value="1"/>
</dbReference>
<feature type="transmembrane region" description="Helical" evidence="22">
    <location>
        <begin position="50"/>
        <end position="69"/>
    </location>
</feature>
<name>A0ABS2MM69_9FIRM</name>
<dbReference type="NCBIfam" id="TIGR02614">
    <property type="entry name" value="ftsW"/>
    <property type="match status" value="1"/>
</dbReference>
<comment type="catalytic activity">
    <reaction evidence="20">
        <text>[GlcNAc-(1-&gt;4)-Mur2Ac(oyl-L-Ala-gamma-D-Glu-L-Lys-D-Ala-D-Ala)](n)-di-trans,octa-cis-undecaprenyl diphosphate + beta-D-GlcNAc-(1-&gt;4)-Mur2Ac(oyl-L-Ala-gamma-D-Glu-L-Lys-D-Ala-D-Ala)-di-trans,octa-cis-undecaprenyl diphosphate = [GlcNAc-(1-&gt;4)-Mur2Ac(oyl-L-Ala-gamma-D-Glu-L-Lys-D-Ala-D-Ala)](n+1)-di-trans,octa-cis-undecaprenyl diphosphate + di-trans,octa-cis-undecaprenyl diphosphate + H(+)</text>
        <dbReference type="Rhea" id="RHEA:23708"/>
        <dbReference type="Rhea" id="RHEA-COMP:9602"/>
        <dbReference type="Rhea" id="RHEA-COMP:9603"/>
        <dbReference type="ChEBI" id="CHEBI:15378"/>
        <dbReference type="ChEBI" id="CHEBI:58405"/>
        <dbReference type="ChEBI" id="CHEBI:60033"/>
        <dbReference type="ChEBI" id="CHEBI:78435"/>
        <dbReference type="EC" id="2.4.99.28"/>
    </reaction>
</comment>
<keyword evidence="12" id="KW-0131">Cell cycle</keyword>
<evidence type="ECO:0000313" key="23">
    <source>
        <dbReference type="EMBL" id="MBM7560499.1"/>
    </source>
</evidence>
<keyword evidence="13" id="KW-0961">Cell wall biogenesis/degradation</keyword>
<feature type="transmembrane region" description="Helical" evidence="22">
    <location>
        <begin position="159"/>
        <end position="175"/>
    </location>
</feature>
<comment type="function">
    <text evidence="21">Peptidoglycan polymerase that is essential for cell division.</text>
</comment>
<feature type="transmembrane region" description="Helical" evidence="22">
    <location>
        <begin position="332"/>
        <end position="355"/>
    </location>
</feature>
<dbReference type="GO" id="GO:0051301">
    <property type="term" value="P:cell division"/>
    <property type="evidence" value="ECO:0007669"/>
    <property type="project" value="UniProtKB-KW"/>
</dbReference>
<dbReference type="RefSeq" id="WP_204660986.1">
    <property type="nucleotide sequence ID" value="NZ_JAFBDT010000001.1"/>
</dbReference>
<evidence type="ECO:0000256" key="11">
    <source>
        <dbReference type="ARBA" id="ARBA00023136"/>
    </source>
</evidence>
<keyword evidence="6" id="KW-0808">Transferase</keyword>
<keyword evidence="10 22" id="KW-1133">Transmembrane helix</keyword>
<feature type="transmembrane region" description="Helical" evidence="22">
    <location>
        <begin position="300"/>
        <end position="320"/>
    </location>
</feature>
<keyword evidence="7 22" id="KW-0812">Transmembrane</keyword>
<dbReference type="EMBL" id="JAFBDT010000001">
    <property type="protein sequence ID" value="MBM7560499.1"/>
    <property type="molecule type" value="Genomic_DNA"/>
</dbReference>
<evidence type="ECO:0000256" key="4">
    <source>
        <dbReference type="ARBA" id="ARBA00022618"/>
    </source>
</evidence>
<gene>
    <name evidence="23" type="ORF">JOC49_000008</name>
</gene>
<keyword evidence="5" id="KW-0328">Glycosyltransferase</keyword>
<accession>A0ABS2MM69</accession>
<keyword evidence="8" id="KW-0133">Cell shape</keyword>
<organism evidence="23 24">
    <name type="scientific">Fusibacter tunisiensis</name>
    <dbReference type="NCBI Taxonomy" id="1008308"/>
    <lineage>
        <taxon>Bacteria</taxon>
        <taxon>Bacillati</taxon>
        <taxon>Bacillota</taxon>
        <taxon>Clostridia</taxon>
        <taxon>Eubacteriales</taxon>
        <taxon>Eubacteriales Family XII. Incertae Sedis</taxon>
        <taxon>Fusibacter</taxon>
    </lineage>
</organism>
<keyword evidence="11 22" id="KW-0472">Membrane</keyword>
<evidence type="ECO:0000256" key="1">
    <source>
        <dbReference type="ARBA" id="ARBA00004651"/>
    </source>
</evidence>
<feature type="transmembrane region" description="Helical" evidence="22">
    <location>
        <begin position="7"/>
        <end position="30"/>
    </location>
</feature>
<evidence type="ECO:0000256" key="2">
    <source>
        <dbReference type="ARBA" id="ARBA00004752"/>
    </source>
</evidence>
<evidence type="ECO:0000256" key="14">
    <source>
        <dbReference type="ARBA" id="ARBA00032370"/>
    </source>
</evidence>
<sequence length="363" mass="40207">MTVKRIDYALLIVALILVSFGIIMVFSSSYYYAIDQMQNKLHFFINDLKWVAVGIVVMIVASVVPYSVYRKLAIPALIISIFLLVYVLFNGVVINNARRWIIVAGQQFMPAEIAKMGVIFFFAYALEKNHMNLNKFSVLGVYLSLLILFVFLIMEQPNMSTAIIIAGVMAIMIFTAGLHWLYVALIGTGSIFAGWFFVNSASYRLERFTAFLNPFEHSYDEAYQVVQSLYALGTGGIFGVGMGMSTQNKLYIPEPQNDFILATIGEELGLIGTVGLLIVFLILIYRCVKITLNAPDKFSFFIGTGITTMFSLQVLMNYAVATSSMPATGVTLPLISYGGTSVVIMLGAIGIMLNISKNKMQKT</sequence>
<evidence type="ECO:0000256" key="8">
    <source>
        <dbReference type="ARBA" id="ARBA00022960"/>
    </source>
</evidence>
<evidence type="ECO:0000256" key="16">
    <source>
        <dbReference type="ARBA" id="ARBA00038053"/>
    </source>
</evidence>
<evidence type="ECO:0000256" key="12">
    <source>
        <dbReference type="ARBA" id="ARBA00023306"/>
    </source>
</evidence>
<dbReference type="EC" id="2.4.99.28" evidence="19"/>